<keyword evidence="1" id="KW-0812">Transmembrane</keyword>
<dbReference type="InterPro" id="IPR035919">
    <property type="entry name" value="EAL_sf"/>
</dbReference>
<dbReference type="Gene3D" id="3.20.20.450">
    <property type="entry name" value="EAL domain"/>
    <property type="match status" value="1"/>
</dbReference>
<dbReference type="SMART" id="SM00052">
    <property type="entry name" value="EAL"/>
    <property type="match status" value="1"/>
</dbReference>
<evidence type="ECO:0000256" key="1">
    <source>
        <dbReference type="SAM" id="Phobius"/>
    </source>
</evidence>
<gene>
    <name evidence="3" type="ORF">SAMN06265368_3608</name>
</gene>
<protein>
    <submittedName>
        <fullName evidence="3">EAL domain, c-di-GMP-specific phosphodiesterase class I (Or its enzymatically inactive variant)</fullName>
    </submittedName>
</protein>
<dbReference type="InterPro" id="IPR001633">
    <property type="entry name" value="EAL_dom"/>
</dbReference>
<dbReference type="PANTHER" id="PTHR44757:SF2">
    <property type="entry name" value="BIOFILM ARCHITECTURE MAINTENANCE PROTEIN MBAA"/>
    <property type="match status" value="1"/>
</dbReference>
<dbReference type="InterPro" id="IPR052155">
    <property type="entry name" value="Biofilm_reg_signaling"/>
</dbReference>
<dbReference type="InterPro" id="IPR043128">
    <property type="entry name" value="Rev_trsase/Diguanyl_cyclase"/>
</dbReference>
<evidence type="ECO:0000313" key="4">
    <source>
        <dbReference type="Proteomes" id="UP000219439"/>
    </source>
</evidence>
<dbReference type="SMART" id="SM01080">
    <property type="entry name" value="CHASE2"/>
    <property type="match status" value="1"/>
</dbReference>
<name>A0A285PFN1_9HYPH</name>
<proteinExistence type="predicted"/>
<dbReference type="SMART" id="SM00267">
    <property type="entry name" value="GGDEF"/>
    <property type="match status" value="1"/>
</dbReference>
<dbReference type="Pfam" id="PF00563">
    <property type="entry name" value="EAL"/>
    <property type="match status" value="1"/>
</dbReference>
<dbReference type="SUPFAM" id="SSF55073">
    <property type="entry name" value="Nucleotide cyclase"/>
    <property type="match status" value="1"/>
</dbReference>
<dbReference type="InterPro" id="IPR000160">
    <property type="entry name" value="GGDEF_dom"/>
</dbReference>
<dbReference type="AlphaFoldDB" id="A0A285PFN1"/>
<dbReference type="Gene3D" id="3.30.70.270">
    <property type="match status" value="1"/>
</dbReference>
<organism evidence="3 4">
    <name type="scientific">Cohaesibacter gelatinilyticus</name>
    <dbReference type="NCBI Taxonomy" id="372072"/>
    <lineage>
        <taxon>Bacteria</taxon>
        <taxon>Pseudomonadati</taxon>
        <taxon>Pseudomonadota</taxon>
        <taxon>Alphaproteobacteria</taxon>
        <taxon>Hyphomicrobiales</taxon>
        <taxon>Cohaesibacteraceae</taxon>
    </lineage>
</organism>
<dbReference type="Pfam" id="PF00990">
    <property type="entry name" value="GGDEF"/>
    <property type="match status" value="1"/>
</dbReference>
<dbReference type="PANTHER" id="PTHR44757">
    <property type="entry name" value="DIGUANYLATE CYCLASE DGCP"/>
    <property type="match status" value="1"/>
</dbReference>
<feature type="transmembrane region" description="Helical" evidence="1">
    <location>
        <begin position="280"/>
        <end position="300"/>
    </location>
</feature>
<dbReference type="Proteomes" id="UP000219439">
    <property type="component" value="Unassembled WGS sequence"/>
</dbReference>
<evidence type="ECO:0000313" key="3">
    <source>
        <dbReference type="EMBL" id="SNZ20504.1"/>
    </source>
</evidence>
<evidence type="ECO:0000259" key="2">
    <source>
        <dbReference type="PROSITE" id="PS50883"/>
    </source>
</evidence>
<dbReference type="EMBL" id="OBEL01000005">
    <property type="protein sequence ID" value="SNZ20504.1"/>
    <property type="molecule type" value="Genomic_DNA"/>
</dbReference>
<dbReference type="SUPFAM" id="SSF141868">
    <property type="entry name" value="EAL domain-like"/>
    <property type="match status" value="1"/>
</dbReference>
<dbReference type="CDD" id="cd01948">
    <property type="entry name" value="EAL"/>
    <property type="match status" value="1"/>
</dbReference>
<dbReference type="InterPro" id="IPR007890">
    <property type="entry name" value="CHASE2"/>
</dbReference>
<feature type="transmembrane region" description="Helical" evidence="1">
    <location>
        <begin position="12"/>
        <end position="31"/>
    </location>
</feature>
<dbReference type="PROSITE" id="PS50883">
    <property type="entry name" value="EAL"/>
    <property type="match status" value="1"/>
</dbReference>
<keyword evidence="1" id="KW-0472">Membrane</keyword>
<dbReference type="InterPro" id="IPR029787">
    <property type="entry name" value="Nucleotide_cyclase"/>
</dbReference>
<sequence length="941" mass="103675">MLSIIKPHIIKALVIIAVILGSGFGYVSGFFSPIDNGLSGLRMGLTSRPASQSIVLLEIDNRSLSAIGTWPWKRSIYAKIVQESFSHGAEELAFDIDFSAQSSKEEDYLFAQALENAPGPVTLAIFQQYQDSQKGNHTVQINRPIAQLNENAWAATVNVLADSDGIVRRFPYAQMMDDELVSSLAASLGEYQTLHQGDFLIDMSIRASSVPVYSIIDLLEGRLDPNIFASKKVLVGAGAAELRDTLAVPLYGMMTGPLLQVIAAESLMQGRDLQPLPPKWLGLMSAILLSVVAVLLFLIRRPLFAKLGLLALLGIVIEIVAFAIYLNSRYVAETALLQAQLVSLGTMTVLLEVRLKSLLLSLSRKHNQSLVNLLETIVEDSFSGILICSQDGKLLEVSDEARSVLSGLGYQARKEALIGDALPPALQSALQTCLRKPQDYGKSHDLQEVTLHRPVRGAESERNWEELILEYSLTPSLVSPKDDKAKTNGDQWVATLIFHDVTKERQEKRRLAYLADHDALTGLYNESGFCQTVDQTMIENLEENALILACEVRRLDKIQHSLGSAYGDLLIQKITRELSSLNAFDLMGCGPQKELLFCKFGAGEQDVDRLSALIADVMEAPLSLRGHQVIAGSFIGVADFHDGGQLAEEVSRAAIVAMNRSKEVGGTYLRYTSDLAADVMHRRVLEREIIDAVDRKEFEMHYQPQTSLANGNIIGCEALIRWNHRDLGMIRPDLFIPIMEESGMIVDVGRWILDQVCMDAAAWNKPINVAANVSAIQFARSDILEDVDKSLQKTGLKTQRLQIEITESLFIADPDAIIKSLKALQSRGIAIALDDFGTGYSSLSYIHQFPLDKIKIDQAFVKHLPASMDSMAVINAIVALARNFEMDIVAEGVETAEQWEILRLAGCHIGQGWHFGKPMPNADFANLLVQQETNQDQSIVA</sequence>
<keyword evidence="4" id="KW-1185">Reference proteome</keyword>
<keyword evidence="1" id="KW-1133">Transmembrane helix</keyword>
<feature type="transmembrane region" description="Helical" evidence="1">
    <location>
        <begin position="307"/>
        <end position="325"/>
    </location>
</feature>
<reference evidence="3 4" key="1">
    <citation type="submission" date="2017-09" db="EMBL/GenBank/DDBJ databases">
        <authorList>
            <person name="Ehlers B."/>
            <person name="Leendertz F.H."/>
        </authorList>
    </citation>
    <scope>NUCLEOTIDE SEQUENCE [LARGE SCALE GENOMIC DNA]</scope>
    <source>
        <strain evidence="3 4">DSM 18289</strain>
    </source>
</reference>
<dbReference type="Pfam" id="PF05226">
    <property type="entry name" value="CHASE2"/>
    <property type="match status" value="1"/>
</dbReference>
<accession>A0A285PFN1</accession>
<feature type="domain" description="EAL" evidence="2">
    <location>
        <begin position="682"/>
        <end position="932"/>
    </location>
</feature>